<dbReference type="HAMAP" id="MF_00169">
    <property type="entry name" value="AroQ"/>
    <property type="match status" value="1"/>
</dbReference>
<comment type="pathway">
    <text evidence="2 7">Metabolic intermediate biosynthesis; chorismate biosynthesis; chorismate from D-erythrose 4-phosphate and phosphoenolpyruvate: step 3/7.</text>
</comment>
<dbReference type="Proteomes" id="UP001059480">
    <property type="component" value="Unassembled WGS sequence"/>
</dbReference>
<dbReference type="NCBIfam" id="NF003806">
    <property type="entry name" value="PRK05395.1-3"/>
    <property type="match status" value="1"/>
</dbReference>
<dbReference type="InterPro" id="IPR036441">
    <property type="entry name" value="DHquinase_II_sf"/>
</dbReference>
<keyword evidence="7" id="KW-0028">Amino-acid biosynthesis</keyword>
<dbReference type="NCBIfam" id="TIGR01088">
    <property type="entry name" value="aroQ"/>
    <property type="match status" value="1"/>
</dbReference>
<dbReference type="PROSITE" id="PS01029">
    <property type="entry name" value="DEHYDROQUINASE_II"/>
    <property type="match status" value="1"/>
</dbReference>
<evidence type="ECO:0000256" key="2">
    <source>
        <dbReference type="ARBA" id="ARBA00004902"/>
    </source>
</evidence>
<evidence type="ECO:0000256" key="5">
    <source>
        <dbReference type="ARBA" id="ARBA00012060"/>
    </source>
</evidence>
<reference evidence="8" key="3">
    <citation type="journal article" date="2023" name="Microbiol. Resour. Announc.">
        <title>Draft Genome Sequence of Granulicatella sp. Strain S8, Isolated from a Marine Fish, Seriola quinqueradiata.</title>
        <authorList>
            <person name="Lee M."/>
            <person name="Farooq A."/>
            <person name="Jeong J.B."/>
            <person name="Jung M.Y."/>
        </authorList>
    </citation>
    <scope>NUCLEOTIDE SEQUENCE</scope>
    <source>
        <strain evidence="8">S8</strain>
    </source>
</reference>
<evidence type="ECO:0000256" key="1">
    <source>
        <dbReference type="ARBA" id="ARBA00001864"/>
    </source>
</evidence>
<keyword evidence="9" id="KW-1185">Reference proteome</keyword>
<accession>A0ABT1WSW9</accession>
<feature type="active site" description="Proton donor" evidence="7">
    <location>
        <position position="100"/>
    </location>
</feature>
<dbReference type="EC" id="4.2.1.10" evidence="5 7"/>
<evidence type="ECO:0000256" key="3">
    <source>
        <dbReference type="ARBA" id="ARBA00011037"/>
    </source>
</evidence>
<feature type="binding site" evidence="7">
    <location>
        <position position="80"/>
    </location>
    <ligand>
        <name>substrate</name>
    </ligand>
</feature>
<dbReference type="Gene3D" id="3.40.50.9100">
    <property type="entry name" value="Dehydroquinase, class II"/>
    <property type="match status" value="1"/>
</dbReference>
<dbReference type="NCBIfam" id="NF003807">
    <property type="entry name" value="PRK05395.1-4"/>
    <property type="match status" value="1"/>
</dbReference>
<comment type="similarity">
    <text evidence="3 7">Belongs to the type-II 3-dehydroquinase family.</text>
</comment>
<dbReference type="PANTHER" id="PTHR21272:SF3">
    <property type="entry name" value="CATABOLIC 3-DEHYDROQUINASE"/>
    <property type="match status" value="1"/>
</dbReference>
<comment type="catalytic activity">
    <reaction evidence="1 7">
        <text>3-dehydroquinate = 3-dehydroshikimate + H2O</text>
        <dbReference type="Rhea" id="RHEA:21096"/>
        <dbReference type="ChEBI" id="CHEBI:15377"/>
        <dbReference type="ChEBI" id="CHEBI:16630"/>
        <dbReference type="ChEBI" id="CHEBI:32364"/>
        <dbReference type="EC" id="4.2.1.10"/>
    </reaction>
</comment>
<dbReference type="CDD" id="cd00466">
    <property type="entry name" value="DHQase_II"/>
    <property type="match status" value="1"/>
</dbReference>
<protein>
    <recommendedName>
        <fullName evidence="5 7">3-dehydroquinate dehydratase</fullName>
        <shortName evidence="7">3-dehydroquinase</shortName>
        <ecNumber evidence="5 7">4.2.1.10</ecNumber>
    </recommendedName>
    <alternativeName>
        <fullName evidence="7">Type II DHQase</fullName>
    </alternativeName>
</protein>
<proteinExistence type="inferred from homology"/>
<reference evidence="8" key="2">
    <citation type="journal article" date="2023" name="Curr. Microbiol.">
        <title>Granulicatella seriolae sp. nov., a Novel Facultative Anaerobe Isolated from Yellowtail Marine Fish.</title>
        <authorList>
            <person name="Lee M."/>
            <person name="Choi Y.J."/>
            <person name="Farooq A."/>
            <person name="Jeong J.B."/>
            <person name="Jung M.Y."/>
        </authorList>
    </citation>
    <scope>NUCLEOTIDE SEQUENCE</scope>
    <source>
        <strain evidence="8">S8</strain>
    </source>
</reference>
<evidence type="ECO:0000256" key="7">
    <source>
        <dbReference type="HAMAP-Rule" id="MF_00169"/>
    </source>
</evidence>
<dbReference type="PIRSF" id="PIRSF001399">
    <property type="entry name" value="DHquinase_II"/>
    <property type="match status" value="1"/>
</dbReference>
<evidence type="ECO:0000313" key="8">
    <source>
        <dbReference type="EMBL" id="MCQ9210888.1"/>
    </source>
</evidence>
<gene>
    <name evidence="7 8" type="primary">aroQ</name>
    <name evidence="8" type="ORF">NPA36_10120</name>
</gene>
<feature type="binding site" evidence="7">
    <location>
        <begin position="101"/>
        <end position="102"/>
    </location>
    <ligand>
        <name>substrate</name>
    </ligand>
</feature>
<dbReference type="Pfam" id="PF01220">
    <property type="entry name" value="DHquinase_II"/>
    <property type="match status" value="1"/>
</dbReference>
<evidence type="ECO:0000313" key="9">
    <source>
        <dbReference type="Proteomes" id="UP001059480"/>
    </source>
</evidence>
<evidence type="ECO:0000256" key="4">
    <source>
        <dbReference type="ARBA" id="ARBA00011193"/>
    </source>
</evidence>
<comment type="subunit">
    <text evidence="4 7">Homododecamer.</text>
</comment>
<feature type="binding site" evidence="7">
    <location>
        <position position="87"/>
    </location>
    <ligand>
        <name>substrate</name>
    </ligand>
</feature>
<organism evidence="8 9">
    <name type="scientific">Granulicatella seriolae</name>
    <dbReference type="NCBI Taxonomy" id="2967226"/>
    <lineage>
        <taxon>Bacteria</taxon>
        <taxon>Bacillati</taxon>
        <taxon>Bacillota</taxon>
        <taxon>Bacilli</taxon>
        <taxon>Lactobacillales</taxon>
        <taxon>Carnobacteriaceae</taxon>
        <taxon>Granulicatella</taxon>
    </lineage>
</organism>
<name>A0ABT1WSW9_9LACT</name>
<dbReference type="GO" id="GO:0003855">
    <property type="term" value="F:3-dehydroquinate dehydratase activity"/>
    <property type="evidence" value="ECO:0007669"/>
    <property type="project" value="UniProtKB-EC"/>
</dbReference>
<dbReference type="EMBL" id="JANHNZ010000019">
    <property type="protein sequence ID" value="MCQ9210888.1"/>
    <property type="molecule type" value="Genomic_DNA"/>
</dbReference>
<dbReference type="InterPro" id="IPR001874">
    <property type="entry name" value="DHquinase_II"/>
</dbReference>
<feature type="binding site" evidence="7">
    <location>
        <position position="111"/>
    </location>
    <ligand>
        <name>substrate</name>
    </ligand>
</feature>
<feature type="active site" description="Proton acceptor" evidence="7">
    <location>
        <position position="23"/>
    </location>
</feature>
<reference evidence="8" key="1">
    <citation type="submission" date="2022-07" db="EMBL/GenBank/DDBJ databases">
        <authorList>
            <person name="Jung M.-Y."/>
            <person name="Lee M."/>
        </authorList>
    </citation>
    <scope>NUCLEOTIDE SEQUENCE</scope>
    <source>
        <strain evidence="8">S8</strain>
    </source>
</reference>
<dbReference type="SUPFAM" id="SSF52304">
    <property type="entry name" value="Type II 3-dehydroquinate dehydratase"/>
    <property type="match status" value="1"/>
</dbReference>
<dbReference type="PANTHER" id="PTHR21272">
    <property type="entry name" value="CATABOLIC 3-DEHYDROQUINASE"/>
    <property type="match status" value="1"/>
</dbReference>
<dbReference type="RefSeq" id="WP_256945999.1">
    <property type="nucleotide sequence ID" value="NZ_JANHNZ010000019.1"/>
</dbReference>
<keyword evidence="6 7" id="KW-0456">Lyase</keyword>
<dbReference type="NCBIfam" id="NF003805">
    <property type="entry name" value="PRK05395.1-2"/>
    <property type="match status" value="1"/>
</dbReference>
<dbReference type="InterPro" id="IPR018509">
    <property type="entry name" value="DHquinase_II_CS"/>
</dbReference>
<keyword evidence="7" id="KW-0057">Aromatic amino acid biosynthesis</keyword>
<evidence type="ECO:0000256" key="6">
    <source>
        <dbReference type="ARBA" id="ARBA00023239"/>
    </source>
</evidence>
<comment type="function">
    <text evidence="7">Catalyzes a trans-dehydration via an enolate intermediate.</text>
</comment>
<sequence>MTKILVINGPNINLLGEREPEIYGGITYDTLCQNLVQQGLEEGFDVECFQSNHEGDLIDKIQAERHNAHAFIINPGALTHYSYALYDCIRSVVPPFIEVHISNVHQREEFRHKSLIAPACQGSIVGLGVTGYHLALEYLMKSL</sequence>
<feature type="site" description="Transition state stabilizer" evidence="7">
    <location>
        <position position="18"/>
    </location>
</feature>
<comment type="caution">
    <text evidence="8">The sequence shown here is derived from an EMBL/GenBank/DDBJ whole genome shotgun (WGS) entry which is preliminary data.</text>
</comment>
<feature type="binding site" evidence="7">
    <location>
        <position position="74"/>
    </location>
    <ligand>
        <name>substrate</name>
    </ligand>
</feature>